<dbReference type="Proteomes" id="UP000502260">
    <property type="component" value="Chromosome"/>
</dbReference>
<dbReference type="EMBL" id="AP022853">
    <property type="protein sequence ID" value="BCB25882.1"/>
    <property type="molecule type" value="Genomic_DNA"/>
</dbReference>
<organism evidence="1 2">
    <name type="scientific">Sulfurimicrobium lacus</name>
    <dbReference type="NCBI Taxonomy" id="2715678"/>
    <lineage>
        <taxon>Bacteria</taxon>
        <taxon>Pseudomonadati</taxon>
        <taxon>Pseudomonadota</taxon>
        <taxon>Betaproteobacteria</taxon>
        <taxon>Nitrosomonadales</taxon>
        <taxon>Sulfuricellaceae</taxon>
        <taxon>Sulfurimicrobium</taxon>
    </lineage>
</organism>
<keyword evidence="2" id="KW-1185">Reference proteome</keyword>
<sequence>MEKSAALATSIIALLGGLLGVFIGQRMSATTESDKLVRGNLERGRAEMNEQWPSERHAEKREIFADSSFKTAQDFLSLLNALPLGLPKAFDDIVSWIMEQDGDLSELEQRTAQLADEIAPTIPDGKTMLMTLACGAALERTPSLRTWTKINAFKYNSWQLARWLSEAMTAYAEMNPSACNAYVELAKEAFAALDNFTLKSQSARTNEERSGAWAYWNNRQDRLEEIWWGLRGWSGFMNYEEELPLFQVFYKLNPDVFIRTISRSANPYLVSALLFVAGIGAFSPRFSEWKRMIAAAPAAFEDGGKWNSSVLMPLLLVEARNQLLQVPQNRRNLDLTPGERDEIKQEITSTAELIVTALAARQDASTTFARWTPWLMRQILGQTAKEIADVKSAALADDALIDVIGRKLGDSPLPQTSPGDAPLWEAWCYRCALASFAYNGHIQAPAWEGFGDEWRLSPEDWGGDKGRLLREHASLITTLNKEIPGVAANLLAYPIAQSLSPAEVWIGLWNDANTLREIVEFGDSDAVEDEYSSRSEAGRLLLLLFRIGLAIFDQGAARSSDNNSLEARSLARLFKELNSATCEMREIDSTLNHDEWFSVVQHLAVRRMIWENPSGIESASMNFQVFKANDAPTVSDILSDAKGNVIELVGILQSLSLNSPDASRLKTYLNLASIDLSNIVHSIRTLNQYHPRKYPIDEAQLQKLGTH</sequence>
<dbReference type="AlphaFoldDB" id="A0A6F8VA88"/>
<evidence type="ECO:0000313" key="2">
    <source>
        <dbReference type="Proteomes" id="UP000502260"/>
    </source>
</evidence>
<reference evidence="2" key="1">
    <citation type="submission" date="2020-03" db="EMBL/GenBank/DDBJ databases">
        <title>Complete genome sequence of sulfur-oxidizing bacterium skT11.</title>
        <authorList>
            <person name="Kanda M."/>
            <person name="Kojima H."/>
            <person name="Fukui M."/>
        </authorList>
    </citation>
    <scope>NUCLEOTIDE SEQUENCE [LARGE SCALE GENOMIC DNA]</scope>
    <source>
        <strain evidence="2">skT11</strain>
    </source>
</reference>
<accession>A0A6F8VA88</accession>
<evidence type="ECO:0000313" key="1">
    <source>
        <dbReference type="EMBL" id="BCB25882.1"/>
    </source>
</evidence>
<proteinExistence type="predicted"/>
<name>A0A6F8VA88_9PROT</name>
<gene>
    <name evidence="1" type="ORF">SKTS_07680</name>
</gene>
<protein>
    <submittedName>
        <fullName evidence="1">Uncharacterized protein</fullName>
    </submittedName>
</protein>
<dbReference type="KEGG" id="slac:SKTS_07680"/>